<dbReference type="EMBL" id="WUMU01000007">
    <property type="protein sequence ID" value="MXN18100.1"/>
    <property type="molecule type" value="Genomic_DNA"/>
</dbReference>
<keyword evidence="3" id="KW-1133">Transmembrane helix</keyword>
<evidence type="ECO:0000256" key="2">
    <source>
        <dbReference type="SAM" id="MobiDB-lite"/>
    </source>
</evidence>
<feature type="coiled-coil region" evidence="1">
    <location>
        <begin position="321"/>
        <end position="355"/>
    </location>
</feature>
<dbReference type="Proteomes" id="UP000477911">
    <property type="component" value="Unassembled WGS sequence"/>
</dbReference>
<proteinExistence type="predicted"/>
<feature type="transmembrane region" description="Helical" evidence="3">
    <location>
        <begin position="164"/>
        <end position="184"/>
    </location>
</feature>
<dbReference type="PANTHER" id="PTHR32309">
    <property type="entry name" value="TYROSINE-PROTEIN KINASE"/>
    <property type="match status" value="1"/>
</dbReference>
<dbReference type="GO" id="GO:0005886">
    <property type="term" value="C:plasma membrane"/>
    <property type="evidence" value="ECO:0007669"/>
    <property type="project" value="TreeGrafter"/>
</dbReference>
<accession>A0A6L7G409</accession>
<gene>
    <name evidence="4" type="ORF">GR170_09655</name>
</gene>
<sequence length="520" mass="57541">MTTKVERYRFRRTSPAVEALLAGLGDDALTAATEAAGDRPSPEGGGPVTAPQDSFAAPAPERAPDPAPPPSGRQLRLARRKAQKLGLAPKSDLDAVRMLEAKGLDPFAIDNGLDDLPEEIPGAVLPAAEARARDALPAPQRRQREIYDIRRDIARRRRVRTAQLLVRLALFIFLPTLLAGWYFFRVATPMYATRSEFVILQADAATGPLGGIFAGTQFATNQDSISVQSFLQSMDAMLRLDRDLDFVAHFSQPWIDAIQRMPENATNEQAYAVYKKRVKIGYDPSEGVIRMEVSAADPGLAEAFATHLIRYAEDRVDALSQRKREDAMRSAEDSLKEARAERRDAQERLVRLQEGTLLDPQAVVGSLRSQINTIEMQIQEKDLQKAALLDNLRPNEARVAGVQSDIDRLNDMLAELNARMTRVQSDRQSLAETTVQVQMAQADLSTSDMFLQSALENEKQASLEASRQVRYLTTSVRPVQPQSPSYPRAFEDTLLVMLVLSGGYLMISLTAAILREQVSS</sequence>
<evidence type="ECO:0000313" key="4">
    <source>
        <dbReference type="EMBL" id="MXN18100.1"/>
    </source>
</evidence>
<keyword evidence="3" id="KW-0472">Membrane</keyword>
<dbReference type="AlphaFoldDB" id="A0A6L7G409"/>
<feature type="transmembrane region" description="Helical" evidence="3">
    <location>
        <begin position="494"/>
        <end position="514"/>
    </location>
</feature>
<dbReference type="GO" id="GO:0004713">
    <property type="term" value="F:protein tyrosine kinase activity"/>
    <property type="evidence" value="ECO:0007669"/>
    <property type="project" value="TreeGrafter"/>
</dbReference>
<comment type="caution">
    <text evidence="4">The sequence shown here is derived from an EMBL/GenBank/DDBJ whole genome shotgun (WGS) entry which is preliminary data.</text>
</comment>
<reference evidence="4 5" key="1">
    <citation type="submission" date="2019-12" db="EMBL/GenBank/DDBJ databases">
        <authorList>
            <person name="Li M."/>
        </authorList>
    </citation>
    <scope>NUCLEOTIDE SEQUENCE [LARGE SCALE GENOMIC DNA]</scope>
    <source>
        <strain evidence="4 5">GBMRC 2024</strain>
    </source>
</reference>
<name>A0A6L7G409_9RHOB</name>
<organism evidence="4 5">
    <name type="scientific">Pseudooceanicola albus</name>
    <dbReference type="NCBI Taxonomy" id="2692189"/>
    <lineage>
        <taxon>Bacteria</taxon>
        <taxon>Pseudomonadati</taxon>
        <taxon>Pseudomonadota</taxon>
        <taxon>Alphaproteobacteria</taxon>
        <taxon>Rhodobacterales</taxon>
        <taxon>Paracoccaceae</taxon>
        <taxon>Pseudooceanicola</taxon>
    </lineage>
</organism>
<keyword evidence="3" id="KW-0812">Transmembrane</keyword>
<feature type="coiled-coil region" evidence="1">
    <location>
        <begin position="399"/>
        <end position="433"/>
    </location>
</feature>
<evidence type="ECO:0000313" key="5">
    <source>
        <dbReference type="Proteomes" id="UP000477911"/>
    </source>
</evidence>
<protein>
    <submittedName>
        <fullName evidence="4">Capsule biosynthesis protein</fullName>
    </submittedName>
</protein>
<feature type="region of interest" description="Disordered" evidence="2">
    <location>
        <begin position="31"/>
        <end position="73"/>
    </location>
</feature>
<evidence type="ECO:0000256" key="3">
    <source>
        <dbReference type="SAM" id="Phobius"/>
    </source>
</evidence>
<dbReference type="InterPro" id="IPR050445">
    <property type="entry name" value="Bact_polysacc_biosynth/exp"/>
</dbReference>
<evidence type="ECO:0000256" key="1">
    <source>
        <dbReference type="SAM" id="Coils"/>
    </source>
</evidence>
<dbReference type="PANTHER" id="PTHR32309:SF13">
    <property type="entry name" value="FERRIC ENTEROBACTIN TRANSPORT PROTEIN FEPE"/>
    <property type="match status" value="1"/>
</dbReference>
<keyword evidence="1" id="KW-0175">Coiled coil</keyword>
<dbReference type="RefSeq" id="WP_160894087.1">
    <property type="nucleotide sequence ID" value="NZ_WUMU01000007.1"/>
</dbReference>
<keyword evidence="5" id="KW-1185">Reference proteome</keyword>